<dbReference type="Pfam" id="PF25289">
    <property type="entry name" value="DUF7877"/>
    <property type="match status" value="1"/>
</dbReference>
<protein>
    <submittedName>
        <fullName evidence="5">Uncharacterized protein</fullName>
    </submittedName>
</protein>
<evidence type="ECO:0000256" key="2">
    <source>
        <dbReference type="SAM" id="MobiDB-lite"/>
    </source>
</evidence>
<accession>A0AAN6PXZ4</accession>
<reference evidence="5" key="1">
    <citation type="journal article" date="2023" name="Mol. Phylogenet. Evol.">
        <title>Genome-scale phylogeny and comparative genomics of the fungal order Sordariales.</title>
        <authorList>
            <person name="Hensen N."/>
            <person name="Bonometti L."/>
            <person name="Westerberg I."/>
            <person name="Brannstrom I.O."/>
            <person name="Guillou S."/>
            <person name="Cros-Aarteil S."/>
            <person name="Calhoun S."/>
            <person name="Haridas S."/>
            <person name="Kuo A."/>
            <person name="Mondo S."/>
            <person name="Pangilinan J."/>
            <person name="Riley R."/>
            <person name="LaButti K."/>
            <person name="Andreopoulos B."/>
            <person name="Lipzen A."/>
            <person name="Chen C."/>
            <person name="Yan M."/>
            <person name="Daum C."/>
            <person name="Ng V."/>
            <person name="Clum A."/>
            <person name="Steindorff A."/>
            <person name="Ohm R.A."/>
            <person name="Martin F."/>
            <person name="Silar P."/>
            <person name="Natvig D.O."/>
            <person name="Lalanne C."/>
            <person name="Gautier V."/>
            <person name="Ament-Velasquez S.L."/>
            <person name="Kruys A."/>
            <person name="Hutchinson M.I."/>
            <person name="Powell A.J."/>
            <person name="Barry K."/>
            <person name="Miller A.N."/>
            <person name="Grigoriev I.V."/>
            <person name="Debuchy R."/>
            <person name="Gladieux P."/>
            <person name="Hiltunen Thoren M."/>
            <person name="Johannesson H."/>
        </authorList>
    </citation>
    <scope>NUCLEOTIDE SEQUENCE</scope>
    <source>
        <strain evidence="5">CBS 757.83</strain>
    </source>
</reference>
<evidence type="ECO:0000256" key="1">
    <source>
        <dbReference type="SAM" id="Coils"/>
    </source>
</evidence>
<feature type="region of interest" description="Disordered" evidence="2">
    <location>
        <begin position="873"/>
        <end position="912"/>
    </location>
</feature>
<evidence type="ECO:0000259" key="4">
    <source>
        <dbReference type="Pfam" id="PF25289"/>
    </source>
</evidence>
<feature type="domain" description="DUF7877" evidence="4">
    <location>
        <begin position="61"/>
        <end position="165"/>
    </location>
</feature>
<feature type="region of interest" description="Disordered" evidence="2">
    <location>
        <begin position="926"/>
        <end position="1014"/>
    </location>
</feature>
<gene>
    <name evidence="5" type="ORF">N658DRAFT_431536</name>
</gene>
<keyword evidence="6" id="KW-1185">Reference proteome</keyword>
<dbReference type="Proteomes" id="UP001305647">
    <property type="component" value="Unassembled WGS sequence"/>
</dbReference>
<evidence type="ECO:0000313" key="6">
    <source>
        <dbReference type="Proteomes" id="UP001305647"/>
    </source>
</evidence>
<reference evidence="5" key="2">
    <citation type="submission" date="2023-05" db="EMBL/GenBank/DDBJ databases">
        <authorList>
            <consortium name="Lawrence Berkeley National Laboratory"/>
            <person name="Steindorff A."/>
            <person name="Hensen N."/>
            <person name="Bonometti L."/>
            <person name="Westerberg I."/>
            <person name="Brannstrom I.O."/>
            <person name="Guillou S."/>
            <person name="Cros-Aarteil S."/>
            <person name="Calhoun S."/>
            <person name="Haridas S."/>
            <person name="Kuo A."/>
            <person name="Mondo S."/>
            <person name="Pangilinan J."/>
            <person name="Riley R."/>
            <person name="Labutti K."/>
            <person name="Andreopoulos B."/>
            <person name="Lipzen A."/>
            <person name="Chen C."/>
            <person name="Yanf M."/>
            <person name="Daum C."/>
            <person name="Ng V."/>
            <person name="Clum A."/>
            <person name="Ohm R."/>
            <person name="Martin F."/>
            <person name="Silar P."/>
            <person name="Natvig D."/>
            <person name="Lalanne C."/>
            <person name="Gautier V."/>
            <person name="Ament-Velasquez S.L."/>
            <person name="Kruys A."/>
            <person name="Hutchinson M.I."/>
            <person name="Powell A.J."/>
            <person name="Barry K."/>
            <person name="Miller A.N."/>
            <person name="Grigoriev I.V."/>
            <person name="Debuchy R."/>
            <person name="Gladieux P."/>
            <person name="Thoren M.H."/>
            <person name="Johannesson H."/>
        </authorList>
    </citation>
    <scope>NUCLEOTIDE SEQUENCE</scope>
    <source>
        <strain evidence="5">CBS 757.83</strain>
    </source>
</reference>
<dbReference type="EMBL" id="MU863656">
    <property type="protein sequence ID" value="KAK4098704.1"/>
    <property type="molecule type" value="Genomic_DNA"/>
</dbReference>
<feature type="compositionally biased region" description="Basic and acidic residues" evidence="2">
    <location>
        <begin position="876"/>
        <end position="886"/>
    </location>
</feature>
<feature type="compositionally biased region" description="Low complexity" evidence="2">
    <location>
        <begin position="771"/>
        <end position="791"/>
    </location>
</feature>
<feature type="compositionally biased region" description="Pro residues" evidence="2">
    <location>
        <begin position="729"/>
        <end position="739"/>
    </location>
</feature>
<dbReference type="Pfam" id="PF25009">
    <property type="entry name" value="DUF7785"/>
    <property type="match status" value="1"/>
</dbReference>
<keyword evidence="1" id="KW-0175">Coiled coil</keyword>
<proteinExistence type="predicted"/>
<feature type="compositionally biased region" description="Low complexity" evidence="2">
    <location>
        <begin position="714"/>
        <end position="728"/>
    </location>
</feature>
<feature type="compositionally biased region" description="Pro residues" evidence="2">
    <location>
        <begin position="263"/>
        <end position="273"/>
    </location>
</feature>
<feature type="compositionally biased region" description="Gly residues" evidence="2">
    <location>
        <begin position="963"/>
        <end position="986"/>
    </location>
</feature>
<feature type="domain" description="DUF7785" evidence="3">
    <location>
        <begin position="448"/>
        <end position="548"/>
    </location>
</feature>
<feature type="region of interest" description="Disordered" evidence="2">
    <location>
        <begin position="77"/>
        <end position="114"/>
    </location>
</feature>
<feature type="coiled-coil region" evidence="1">
    <location>
        <begin position="437"/>
        <end position="471"/>
    </location>
</feature>
<feature type="region of interest" description="Disordered" evidence="2">
    <location>
        <begin position="250"/>
        <end position="279"/>
    </location>
</feature>
<evidence type="ECO:0000259" key="3">
    <source>
        <dbReference type="Pfam" id="PF25009"/>
    </source>
</evidence>
<name>A0AAN6PXZ4_9PEZI</name>
<feature type="compositionally biased region" description="Low complexity" evidence="2">
    <location>
        <begin position="930"/>
        <end position="944"/>
    </location>
</feature>
<dbReference type="InterPro" id="IPR056687">
    <property type="entry name" value="DUF7785"/>
</dbReference>
<organism evidence="5 6">
    <name type="scientific">Parathielavia hyrcaniae</name>
    <dbReference type="NCBI Taxonomy" id="113614"/>
    <lineage>
        <taxon>Eukaryota</taxon>
        <taxon>Fungi</taxon>
        <taxon>Dikarya</taxon>
        <taxon>Ascomycota</taxon>
        <taxon>Pezizomycotina</taxon>
        <taxon>Sordariomycetes</taxon>
        <taxon>Sordariomycetidae</taxon>
        <taxon>Sordariales</taxon>
        <taxon>Chaetomiaceae</taxon>
        <taxon>Parathielavia</taxon>
    </lineage>
</organism>
<feature type="compositionally biased region" description="Basic and acidic residues" evidence="2">
    <location>
        <begin position="97"/>
        <end position="108"/>
    </location>
</feature>
<feature type="compositionally biased region" description="Low complexity" evidence="2">
    <location>
        <begin position="631"/>
        <end position="645"/>
    </location>
</feature>
<dbReference type="InterPro" id="IPR057199">
    <property type="entry name" value="DUF7877"/>
</dbReference>
<dbReference type="AlphaFoldDB" id="A0AAN6PXZ4"/>
<sequence length="1014" mass="107627">MASSAVATHVNGDAALSRPDSPASTNSSTKRKRESSDDNQSDLNARNLPKPAANGVHTCLDSKSLIRDLYDVLQSHDPHHPSILKRPLPETLPDGEPSSKRAKSEETSKPLTIADKVTQDAYEALDDLVSDIVQTANAQAKELETAGASGRANALTKTIAFRTKALELYRRELSYPDVPRPASGNFARGLAPDEGGLVLTAIGPAPTAKPVFSSLQRGANAEILARAPLPKGVTVTKIVSDPAALGDKNGRSLTLGDLFPSPRNLPPLQPPKTPKTTTKSNVLTFYHPELAEKSKYRSGSYFSQSISTGNWLDYTNATPTAHAKTKQRERAQSLAGVKPSTIELEIAEMESLFRGAFSAFAPCKDDSGAIVPAGQVGRIWWQRVGRRSYAKMAEAEEPEDDNEGGATADSAVVMEIDENRVKDAIENWDETAIDPGLDHALGKISDQEKEVDDLLEEVSDLIETLASYQRNRNLTLPTSQDRYSADPVNGDMLRNGSLSHQPSEEEMMSYEALKAQLSLIIQTLPPYAVARLNSDKLAELAVSTKIEISSDDYHGVMEEDEPARLQRLAQAVQQTSTQRQAHRTPSVSGQYASHQYQAQFTPSARPVGGVQQHFPQTPVRPQAANMYSRAPSSVPIPQPHQQVQPRPAPGTQFRPTMYAPQLAKAQGPYGHSHMSHQFAANSSQPRMQPHANYNMAQPGTPNPRFPQGYPAGYQQHQQIQPHPQNGQPSPHPQMSPHQPPMAAHGQQQPYIPYANGGQMPRTLSPQVSQAHPYSQSPTPPQQHQQMAGRPPYGSPGPGMPPNVNAVPRQYGAGSPGPGMVQGPPAAAGAAGGASGTGGGAGTGGNSNNNRQQTPSNLTGFATVMPEVQQRQVMEQARARADAEQRASGHMGKVSQTQQAGGGGPPGDVVGLAGIGLAGHMDVHKVAAAKMQQQQQQQQQQQMMMMGGGGGGPPPPPQNQNNGQGHGVKVGLGAVNGGGNGGGGGSGMNSPRPIQAAPVGRGTASPAPQPGKPGA</sequence>
<comment type="caution">
    <text evidence="5">The sequence shown here is derived from an EMBL/GenBank/DDBJ whole genome shotgun (WGS) entry which is preliminary data.</text>
</comment>
<evidence type="ECO:0000313" key="5">
    <source>
        <dbReference type="EMBL" id="KAK4098704.1"/>
    </source>
</evidence>
<feature type="region of interest" description="Disordered" evidence="2">
    <location>
        <begin position="625"/>
        <end position="857"/>
    </location>
</feature>
<feature type="region of interest" description="Disordered" evidence="2">
    <location>
        <begin position="1"/>
        <end position="56"/>
    </location>
</feature>
<feature type="compositionally biased region" description="Gly residues" evidence="2">
    <location>
        <begin position="829"/>
        <end position="844"/>
    </location>
</feature>